<feature type="signal peptide" evidence="3">
    <location>
        <begin position="1"/>
        <end position="22"/>
    </location>
</feature>
<evidence type="ECO:0000256" key="1">
    <source>
        <dbReference type="SAM" id="MobiDB-lite"/>
    </source>
</evidence>
<keyword evidence="5" id="KW-1185">Reference proteome</keyword>
<keyword evidence="3" id="KW-0732">Signal</keyword>
<dbReference type="AlphaFoldDB" id="A0AAV1RG10"/>
<keyword evidence="2" id="KW-1133">Transmembrane helix</keyword>
<evidence type="ECO:0000256" key="3">
    <source>
        <dbReference type="SAM" id="SignalP"/>
    </source>
</evidence>
<reference evidence="4 5" key="1">
    <citation type="submission" date="2024-01" db="EMBL/GenBank/DDBJ databases">
        <authorList>
            <person name="Waweru B."/>
        </authorList>
    </citation>
    <scope>NUCLEOTIDE SEQUENCE [LARGE SCALE GENOMIC DNA]</scope>
</reference>
<feature type="region of interest" description="Disordered" evidence="1">
    <location>
        <begin position="52"/>
        <end position="79"/>
    </location>
</feature>
<evidence type="ECO:0008006" key="6">
    <source>
        <dbReference type="Google" id="ProtNLM"/>
    </source>
</evidence>
<feature type="chain" id="PRO_5043898010" description="Transmembrane protein" evidence="3">
    <location>
        <begin position="23"/>
        <end position="126"/>
    </location>
</feature>
<evidence type="ECO:0000256" key="2">
    <source>
        <dbReference type="SAM" id="Phobius"/>
    </source>
</evidence>
<accession>A0AAV1RG10</accession>
<protein>
    <recommendedName>
        <fullName evidence="6">Transmembrane protein</fullName>
    </recommendedName>
</protein>
<name>A0AAV1RG10_9ROSI</name>
<evidence type="ECO:0000313" key="4">
    <source>
        <dbReference type="EMBL" id="CAK7333791.1"/>
    </source>
</evidence>
<evidence type="ECO:0000313" key="5">
    <source>
        <dbReference type="Proteomes" id="UP001314170"/>
    </source>
</evidence>
<feature type="transmembrane region" description="Helical" evidence="2">
    <location>
        <begin position="92"/>
        <end position="111"/>
    </location>
</feature>
<dbReference type="EMBL" id="CAWUPB010000936">
    <property type="protein sequence ID" value="CAK7333791.1"/>
    <property type="molecule type" value="Genomic_DNA"/>
</dbReference>
<keyword evidence="2" id="KW-0812">Transmembrane</keyword>
<comment type="caution">
    <text evidence="4">The sequence shown here is derived from an EMBL/GenBank/DDBJ whole genome shotgun (WGS) entry which is preliminary data.</text>
</comment>
<organism evidence="4 5">
    <name type="scientific">Dovyalis caffra</name>
    <dbReference type="NCBI Taxonomy" id="77055"/>
    <lineage>
        <taxon>Eukaryota</taxon>
        <taxon>Viridiplantae</taxon>
        <taxon>Streptophyta</taxon>
        <taxon>Embryophyta</taxon>
        <taxon>Tracheophyta</taxon>
        <taxon>Spermatophyta</taxon>
        <taxon>Magnoliopsida</taxon>
        <taxon>eudicotyledons</taxon>
        <taxon>Gunneridae</taxon>
        <taxon>Pentapetalae</taxon>
        <taxon>rosids</taxon>
        <taxon>fabids</taxon>
        <taxon>Malpighiales</taxon>
        <taxon>Salicaceae</taxon>
        <taxon>Flacourtieae</taxon>
        <taxon>Dovyalis</taxon>
    </lineage>
</organism>
<sequence>MAWNHNILLLFLLLLLFPSSNGAIYRVHNFRLQKVSIYAPMTFGFLPKDLPIPPSAPSKRHNDHQEGEGPVSSARDGGDHEPYLSFSRALELALLAFSISFRMMMFFRNAWQLQRQFYKDKRNGKL</sequence>
<keyword evidence="2" id="KW-0472">Membrane</keyword>
<proteinExistence type="predicted"/>
<gene>
    <name evidence="4" type="ORF">DCAF_LOCUS9619</name>
</gene>
<dbReference type="Proteomes" id="UP001314170">
    <property type="component" value="Unassembled WGS sequence"/>
</dbReference>